<feature type="non-terminal residue" evidence="1">
    <location>
        <position position="1"/>
    </location>
</feature>
<dbReference type="Proteomes" id="UP000789375">
    <property type="component" value="Unassembled WGS sequence"/>
</dbReference>
<proteinExistence type="predicted"/>
<gene>
    <name evidence="1" type="ORF">FMOSSE_LOCUS784</name>
</gene>
<evidence type="ECO:0000313" key="2">
    <source>
        <dbReference type="Proteomes" id="UP000789375"/>
    </source>
</evidence>
<sequence length="62" mass="7203">ETVPKHDIEEYIDDLYRSLLDIVDKEVSINSDILEGESFNFKGFDTTSAYEDLTKILTHSEY</sequence>
<accession>A0A9N8V5K3</accession>
<protein>
    <submittedName>
        <fullName evidence="1">11550_t:CDS:1</fullName>
    </submittedName>
</protein>
<comment type="caution">
    <text evidence="1">The sequence shown here is derived from an EMBL/GenBank/DDBJ whole genome shotgun (WGS) entry which is preliminary data.</text>
</comment>
<keyword evidence="2" id="KW-1185">Reference proteome</keyword>
<organism evidence="1 2">
    <name type="scientific">Funneliformis mosseae</name>
    <name type="common">Endomycorrhizal fungus</name>
    <name type="synonym">Glomus mosseae</name>
    <dbReference type="NCBI Taxonomy" id="27381"/>
    <lineage>
        <taxon>Eukaryota</taxon>
        <taxon>Fungi</taxon>
        <taxon>Fungi incertae sedis</taxon>
        <taxon>Mucoromycota</taxon>
        <taxon>Glomeromycotina</taxon>
        <taxon>Glomeromycetes</taxon>
        <taxon>Glomerales</taxon>
        <taxon>Glomeraceae</taxon>
        <taxon>Funneliformis</taxon>
    </lineage>
</organism>
<dbReference type="EMBL" id="CAJVPP010000082">
    <property type="protein sequence ID" value="CAG8440673.1"/>
    <property type="molecule type" value="Genomic_DNA"/>
</dbReference>
<reference evidence="1" key="1">
    <citation type="submission" date="2021-06" db="EMBL/GenBank/DDBJ databases">
        <authorList>
            <person name="Kallberg Y."/>
            <person name="Tangrot J."/>
            <person name="Rosling A."/>
        </authorList>
    </citation>
    <scope>NUCLEOTIDE SEQUENCE</scope>
    <source>
        <strain evidence="1">87-6 pot B 2015</strain>
    </source>
</reference>
<evidence type="ECO:0000313" key="1">
    <source>
        <dbReference type="EMBL" id="CAG8440673.1"/>
    </source>
</evidence>
<name>A0A9N8V5K3_FUNMO</name>
<dbReference type="AlphaFoldDB" id="A0A9N8V5K3"/>